<gene>
    <name evidence="4" type="primary">mobV</name>
    <name evidence="4" type="ORF">AAF454_14580</name>
</gene>
<dbReference type="NCBIfam" id="NF041497">
    <property type="entry name" value="MobV"/>
    <property type="match status" value="1"/>
</dbReference>
<dbReference type="InterPro" id="IPR001668">
    <property type="entry name" value="Mob_Pre"/>
</dbReference>
<comment type="caution">
    <text evidence="4">The sequence shown here is derived from an EMBL/GenBank/DDBJ whole genome shotgun (WGS) entry which is preliminary data.</text>
</comment>
<feature type="region of interest" description="Disordered" evidence="3">
    <location>
        <begin position="416"/>
        <end position="436"/>
    </location>
</feature>
<evidence type="ECO:0000313" key="5">
    <source>
        <dbReference type="Proteomes" id="UP001398420"/>
    </source>
</evidence>
<dbReference type="EMBL" id="JBCEWA010000018">
    <property type="protein sequence ID" value="MEL5989626.1"/>
    <property type="molecule type" value="Genomic_DNA"/>
</dbReference>
<dbReference type="Proteomes" id="UP001398420">
    <property type="component" value="Unassembled WGS sequence"/>
</dbReference>
<feature type="region of interest" description="Disordered" evidence="3">
    <location>
        <begin position="30"/>
        <end position="52"/>
    </location>
</feature>
<comment type="similarity">
    <text evidence="1">Belongs to the plasmid mobilization pre family.</text>
</comment>
<reference evidence="4 5" key="1">
    <citation type="submission" date="2024-04" db="EMBL/GenBank/DDBJ databases">
        <authorList>
            <person name="Wu Y.S."/>
            <person name="Zhang L."/>
        </authorList>
    </citation>
    <scope>NUCLEOTIDE SEQUENCE [LARGE SCALE GENOMIC DNA]</scope>
    <source>
        <strain evidence="4 5">KG-01</strain>
    </source>
</reference>
<protein>
    <submittedName>
        <fullName evidence="4">MobV family relaxase</fullName>
    </submittedName>
</protein>
<feature type="compositionally biased region" description="Basic and acidic residues" evidence="3">
    <location>
        <begin position="35"/>
        <end position="52"/>
    </location>
</feature>
<accession>A0ABU9LPF1</accession>
<keyword evidence="2" id="KW-0175">Coiled coil</keyword>
<dbReference type="Pfam" id="PF01076">
    <property type="entry name" value="Mob_Pre"/>
    <property type="match status" value="1"/>
</dbReference>
<evidence type="ECO:0000313" key="4">
    <source>
        <dbReference type="EMBL" id="MEL5989626.1"/>
    </source>
</evidence>
<feature type="coiled-coil region" evidence="2">
    <location>
        <begin position="283"/>
        <end position="364"/>
    </location>
</feature>
<proteinExistence type="inferred from homology"/>
<sequence length="436" mass="51984">MEVFRKKKRWFGLSYAVVHMQKIKSPALKGIQIHHQREKESRTNPDIQEERSHENYDLVHSGDIEFHQRVKEIIESQKNGTRKTRKDAVLVNELLITSDEHFFKQLSVSERERFFEESYRIFAERYGVQNVAYARVHLDEKTPHMHLGIVPMRDGRLQSKNVFNRQELQWIQDSFPKTMQALGFDLERGEKGSDREHIEMARFKKMAVENETKILAAEIENRKNELLALNEQVPDFIEIRLKKHKKIVEIPTGEKNLFGKEKTKRVEKETGNLLIQETEFNRLVSAVKENERLKNNIQVYLKTDVIQENRALKSELQRLKKENHALKTENQELKFENRRLQTFVEDLKNEVDLLYRQIKELLQERFKDFRVVLRAFSDKIGIKHPKSEFVRLNESEELKMHKREKEIFSVDGLKKLDQQVGDQQPTKKKKSRDFER</sequence>
<feature type="compositionally biased region" description="Basic residues" evidence="3">
    <location>
        <begin position="426"/>
        <end position="436"/>
    </location>
</feature>
<evidence type="ECO:0000256" key="2">
    <source>
        <dbReference type="SAM" id="Coils"/>
    </source>
</evidence>
<name>A0ABU9LPF1_9BACL</name>
<dbReference type="Gene3D" id="3.30.930.30">
    <property type="match status" value="1"/>
</dbReference>
<evidence type="ECO:0000256" key="3">
    <source>
        <dbReference type="SAM" id="MobiDB-lite"/>
    </source>
</evidence>
<evidence type="ECO:0000256" key="1">
    <source>
        <dbReference type="ARBA" id="ARBA00010657"/>
    </source>
</evidence>
<dbReference type="CDD" id="cd17242">
    <property type="entry name" value="MobM_relaxase"/>
    <property type="match status" value="1"/>
</dbReference>
<organism evidence="4 5">
    <name type="scientific">Kurthia gibsonii</name>
    <dbReference type="NCBI Taxonomy" id="33946"/>
    <lineage>
        <taxon>Bacteria</taxon>
        <taxon>Bacillati</taxon>
        <taxon>Bacillota</taxon>
        <taxon>Bacilli</taxon>
        <taxon>Bacillales</taxon>
        <taxon>Caryophanaceae</taxon>
        <taxon>Kurthia</taxon>
    </lineage>
</organism>
<dbReference type="RefSeq" id="WP_342303216.1">
    <property type="nucleotide sequence ID" value="NZ_JBCEWA010000018.1"/>
</dbReference>
<keyword evidence="5" id="KW-1185">Reference proteome</keyword>